<comment type="similarity">
    <text evidence="1 5">Belongs to the DNA glycosylase MPG family.</text>
</comment>
<accession>A0A5C6A732</accession>
<dbReference type="InterPro" id="IPR036995">
    <property type="entry name" value="MPG_sf"/>
</dbReference>
<dbReference type="Pfam" id="PF02245">
    <property type="entry name" value="Pur_DNA_glyco"/>
    <property type="match status" value="1"/>
</dbReference>
<evidence type="ECO:0000256" key="1">
    <source>
        <dbReference type="ARBA" id="ARBA00009232"/>
    </source>
</evidence>
<dbReference type="Gene3D" id="3.10.300.10">
    <property type="entry name" value="Methylpurine-DNA glycosylase (MPG)"/>
    <property type="match status" value="1"/>
</dbReference>
<dbReference type="InterPro" id="IPR011034">
    <property type="entry name" value="Formyl_transferase-like_C_sf"/>
</dbReference>
<dbReference type="Proteomes" id="UP000316213">
    <property type="component" value="Unassembled WGS sequence"/>
</dbReference>
<dbReference type="HAMAP" id="MF_00527">
    <property type="entry name" value="3MGH"/>
    <property type="match status" value="1"/>
</dbReference>
<comment type="caution">
    <text evidence="6">The sequence shown here is derived from an EMBL/GenBank/DDBJ whole genome shotgun (WGS) entry which is preliminary data.</text>
</comment>
<evidence type="ECO:0000256" key="3">
    <source>
        <dbReference type="ARBA" id="ARBA00022801"/>
    </source>
</evidence>
<dbReference type="RefSeq" id="WP_146578739.1">
    <property type="nucleotide sequence ID" value="NZ_SJPM01000006.1"/>
</dbReference>
<keyword evidence="3 5" id="KW-0378">Hydrolase</keyword>
<sequence length="217" mass="24738">MEFQQPERLDWKKLTERFFERGPEIVARELLGCRIVRRIRNDRRSVWVGGIIVETEAYLGEDDPASHSARGRVTTTGKPMRHASMFGPPGRFYVYAIHAKHCLNWVTQGEGVGSAVLIRAMQPVWSIDVMKRYRSVQDERRLTSGPGMICQSLDIDRRFDGLDALSSPDWRTEAPSDPPKFEIKATPRVGITRGETLPLRFFVSGNRFVSGPLKQHD</sequence>
<protein>
    <recommendedName>
        <fullName evidence="5">Putative 3-methyladenine DNA glycosylase</fullName>
        <ecNumber evidence="5">3.2.2.-</ecNumber>
    </recommendedName>
</protein>
<proteinExistence type="inferred from homology"/>
<name>A0A5C6A732_9BACT</name>
<reference evidence="6 7" key="1">
    <citation type="submission" date="2019-02" db="EMBL/GenBank/DDBJ databases">
        <title>Deep-cultivation of Planctomycetes and their phenomic and genomic characterization uncovers novel biology.</title>
        <authorList>
            <person name="Wiegand S."/>
            <person name="Jogler M."/>
            <person name="Boedeker C."/>
            <person name="Pinto D."/>
            <person name="Vollmers J."/>
            <person name="Rivas-Marin E."/>
            <person name="Kohn T."/>
            <person name="Peeters S.H."/>
            <person name="Heuer A."/>
            <person name="Rast P."/>
            <person name="Oberbeckmann S."/>
            <person name="Bunk B."/>
            <person name="Jeske O."/>
            <person name="Meyerdierks A."/>
            <person name="Storesund J.E."/>
            <person name="Kallscheuer N."/>
            <person name="Luecker S."/>
            <person name="Lage O.M."/>
            <person name="Pohl T."/>
            <person name="Merkel B.J."/>
            <person name="Hornburger P."/>
            <person name="Mueller R.-W."/>
            <person name="Bruemmer F."/>
            <person name="Labrenz M."/>
            <person name="Spormann A.M."/>
            <person name="Op Den Camp H."/>
            <person name="Overmann J."/>
            <person name="Amann R."/>
            <person name="Jetten M.S.M."/>
            <person name="Mascher T."/>
            <person name="Medema M.H."/>
            <person name="Devos D.P."/>
            <person name="Kaster A.-K."/>
            <person name="Ovreas L."/>
            <person name="Rohde M."/>
            <person name="Galperin M.Y."/>
            <person name="Jogler C."/>
        </authorList>
    </citation>
    <scope>NUCLEOTIDE SEQUENCE [LARGE SCALE GENOMIC DNA]</scope>
    <source>
        <strain evidence="6 7">Pla100</strain>
    </source>
</reference>
<keyword evidence="7" id="KW-1185">Reference proteome</keyword>
<evidence type="ECO:0000313" key="7">
    <source>
        <dbReference type="Proteomes" id="UP000316213"/>
    </source>
</evidence>
<organism evidence="6 7">
    <name type="scientific">Neorhodopirellula pilleata</name>
    <dbReference type="NCBI Taxonomy" id="2714738"/>
    <lineage>
        <taxon>Bacteria</taxon>
        <taxon>Pseudomonadati</taxon>
        <taxon>Planctomycetota</taxon>
        <taxon>Planctomycetia</taxon>
        <taxon>Pirellulales</taxon>
        <taxon>Pirellulaceae</taxon>
        <taxon>Neorhodopirellula</taxon>
    </lineage>
</organism>
<dbReference type="OrthoDB" id="9794313at2"/>
<gene>
    <name evidence="6" type="ORF">Pla100_33560</name>
</gene>
<evidence type="ECO:0000256" key="4">
    <source>
        <dbReference type="ARBA" id="ARBA00023204"/>
    </source>
</evidence>
<dbReference type="EC" id="3.2.2.-" evidence="5"/>
<dbReference type="GO" id="GO:0006284">
    <property type="term" value="P:base-excision repair"/>
    <property type="evidence" value="ECO:0007669"/>
    <property type="project" value="InterPro"/>
</dbReference>
<keyword evidence="4 5" id="KW-0234">DNA repair</keyword>
<dbReference type="NCBIfam" id="TIGR00567">
    <property type="entry name" value="3mg"/>
    <property type="match status" value="1"/>
</dbReference>
<keyword evidence="2 5" id="KW-0227">DNA damage</keyword>
<dbReference type="PANTHER" id="PTHR10429">
    <property type="entry name" value="DNA-3-METHYLADENINE GLYCOSYLASE"/>
    <property type="match status" value="1"/>
</dbReference>
<evidence type="ECO:0000313" key="6">
    <source>
        <dbReference type="EMBL" id="TWT95714.1"/>
    </source>
</evidence>
<dbReference type="InterPro" id="IPR003180">
    <property type="entry name" value="MPG"/>
</dbReference>
<evidence type="ECO:0000256" key="2">
    <source>
        <dbReference type="ARBA" id="ARBA00022763"/>
    </source>
</evidence>
<dbReference type="GO" id="GO:0003677">
    <property type="term" value="F:DNA binding"/>
    <property type="evidence" value="ECO:0007669"/>
    <property type="project" value="InterPro"/>
</dbReference>
<dbReference type="SUPFAM" id="SSF50486">
    <property type="entry name" value="FMT C-terminal domain-like"/>
    <property type="match status" value="1"/>
</dbReference>
<evidence type="ECO:0000256" key="5">
    <source>
        <dbReference type="HAMAP-Rule" id="MF_00527"/>
    </source>
</evidence>
<dbReference type="PANTHER" id="PTHR10429:SF0">
    <property type="entry name" value="DNA-3-METHYLADENINE GLYCOSYLASE"/>
    <property type="match status" value="1"/>
</dbReference>
<dbReference type="CDD" id="cd00540">
    <property type="entry name" value="AAG"/>
    <property type="match status" value="1"/>
</dbReference>
<dbReference type="EMBL" id="SJPM01000006">
    <property type="protein sequence ID" value="TWT95714.1"/>
    <property type="molecule type" value="Genomic_DNA"/>
</dbReference>
<dbReference type="GO" id="GO:0003905">
    <property type="term" value="F:alkylbase DNA N-glycosylase activity"/>
    <property type="evidence" value="ECO:0007669"/>
    <property type="project" value="InterPro"/>
</dbReference>
<dbReference type="AlphaFoldDB" id="A0A5C6A732"/>